<gene>
    <name evidence="2" type="ORF">SAMN05444388_111124</name>
</gene>
<evidence type="ECO:0000313" key="2">
    <source>
        <dbReference type="EMBL" id="SHH49840.1"/>
    </source>
</evidence>
<sequence>MKIKLYALSTVLTLFLFSCNKKENTTGTLPEVTEHTETGTDTLQETEETPRKESIYLFTLTPKDSSDVAFVSLSDIYPAGDEKDTLALPNIEKIGKENASYFTFDKNYRKRFFSKTNISETDSLFVYDYAKNKLVSFAVKNLKTAAMLNGYSSEEDWPYHNYDFMIGFEINKKYLNGFSEYYRDALVYVGKENPFSKERLKPITWKKIAKKDYPSKALKNNDRNLLKNTVTGNTYFYKTDSHEYFLQDYLDSNKIIYGRRLLVVDSKTKDVIIEKLFSQSEGTSPTPLNYENGEDSIDQWTGKLFKNKPAVVFGFEYLSFGCPSISVIDKSNEEINIQCDNRH</sequence>
<evidence type="ECO:0000313" key="3">
    <source>
        <dbReference type="Proteomes" id="UP000184112"/>
    </source>
</evidence>
<protein>
    <submittedName>
        <fullName evidence="2">Uncharacterized protein</fullName>
    </submittedName>
</protein>
<dbReference type="PROSITE" id="PS51257">
    <property type="entry name" value="PROKAR_LIPOPROTEIN"/>
    <property type="match status" value="1"/>
</dbReference>
<organism evidence="2 3">
    <name type="scientific">Flavobacterium johnsoniae</name>
    <name type="common">Cytophaga johnsonae</name>
    <dbReference type="NCBI Taxonomy" id="986"/>
    <lineage>
        <taxon>Bacteria</taxon>
        <taxon>Pseudomonadati</taxon>
        <taxon>Bacteroidota</taxon>
        <taxon>Flavobacteriia</taxon>
        <taxon>Flavobacteriales</taxon>
        <taxon>Flavobacteriaceae</taxon>
        <taxon>Flavobacterium</taxon>
    </lineage>
</organism>
<feature type="region of interest" description="Disordered" evidence="1">
    <location>
        <begin position="26"/>
        <end position="48"/>
    </location>
</feature>
<dbReference type="AlphaFoldDB" id="A0A1M5TGQ6"/>
<dbReference type="Proteomes" id="UP000184112">
    <property type="component" value="Unassembled WGS sequence"/>
</dbReference>
<accession>A0A1M5TGQ6</accession>
<proteinExistence type="predicted"/>
<dbReference type="EMBL" id="FQWH01000011">
    <property type="protein sequence ID" value="SHH49840.1"/>
    <property type="molecule type" value="Genomic_DNA"/>
</dbReference>
<name>A0A1M5TGQ6_FLAJO</name>
<reference evidence="2 3" key="1">
    <citation type="submission" date="2016-11" db="EMBL/GenBank/DDBJ databases">
        <authorList>
            <person name="Jaros S."/>
            <person name="Januszkiewicz K."/>
            <person name="Wedrychowicz H."/>
        </authorList>
    </citation>
    <scope>NUCLEOTIDE SEQUENCE [LARGE SCALE GENOMIC DNA]</scope>
    <source>
        <strain evidence="2 3">DSM 6792</strain>
    </source>
</reference>
<dbReference type="RefSeq" id="WP_073410638.1">
    <property type="nucleotide sequence ID" value="NZ_FQWH01000011.1"/>
</dbReference>
<evidence type="ECO:0000256" key="1">
    <source>
        <dbReference type="SAM" id="MobiDB-lite"/>
    </source>
</evidence>